<evidence type="ECO:0000313" key="6">
    <source>
        <dbReference type="Proteomes" id="UP000325313"/>
    </source>
</evidence>
<proteinExistence type="predicted"/>
<evidence type="ECO:0000313" key="4">
    <source>
        <dbReference type="EMBL" id="KAA1139238.1"/>
    </source>
</evidence>
<keyword evidence="5" id="KW-1185">Reference proteome</keyword>
<evidence type="ECO:0008006" key="7">
    <source>
        <dbReference type="Google" id="ProtNLM"/>
    </source>
</evidence>
<evidence type="ECO:0000313" key="5">
    <source>
        <dbReference type="Proteomes" id="UP000324748"/>
    </source>
</evidence>
<accession>A0A5B0SMT8</accession>
<comment type="caution">
    <text evidence="4">The sequence shown here is derived from an EMBL/GenBank/DDBJ whole genome shotgun (WGS) entry which is preliminary data.</text>
</comment>
<dbReference type="Proteomes" id="UP000324748">
    <property type="component" value="Unassembled WGS sequence"/>
</dbReference>
<gene>
    <name evidence="3" type="ORF">PGT21_029937</name>
    <name evidence="4" type="ORF">PGTUg99_037499</name>
</gene>
<keyword evidence="2" id="KW-0812">Transmembrane</keyword>
<evidence type="ECO:0000256" key="1">
    <source>
        <dbReference type="SAM" id="MobiDB-lite"/>
    </source>
</evidence>
<reference evidence="5 6" key="1">
    <citation type="submission" date="2019-05" db="EMBL/GenBank/DDBJ databases">
        <title>Emergence of the Ug99 lineage of the wheat stem rust pathogen through somatic hybridization.</title>
        <authorList>
            <person name="Li F."/>
            <person name="Upadhyaya N.M."/>
            <person name="Sperschneider J."/>
            <person name="Matny O."/>
            <person name="Nguyen-Phuc H."/>
            <person name="Mago R."/>
            <person name="Raley C."/>
            <person name="Miller M.E."/>
            <person name="Silverstein K.A.T."/>
            <person name="Henningsen E."/>
            <person name="Hirsch C.D."/>
            <person name="Visser B."/>
            <person name="Pretorius Z.A."/>
            <person name="Steffenson B.J."/>
            <person name="Schwessinger B."/>
            <person name="Dodds P.N."/>
            <person name="Figueroa M."/>
        </authorList>
    </citation>
    <scope>NUCLEOTIDE SEQUENCE [LARGE SCALE GENOMIC DNA]</scope>
    <source>
        <strain evidence="3">21-0</strain>
        <strain evidence="4 6">Ug99</strain>
    </source>
</reference>
<dbReference type="EMBL" id="VDEP01000001">
    <property type="protein sequence ID" value="KAA1139238.1"/>
    <property type="molecule type" value="Genomic_DNA"/>
</dbReference>
<organism evidence="4 6">
    <name type="scientific">Puccinia graminis f. sp. tritici</name>
    <dbReference type="NCBI Taxonomy" id="56615"/>
    <lineage>
        <taxon>Eukaryota</taxon>
        <taxon>Fungi</taxon>
        <taxon>Dikarya</taxon>
        <taxon>Basidiomycota</taxon>
        <taxon>Pucciniomycotina</taxon>
        <taxon>Pucciniomycetes</taxon>
        <taxon>Pucciniales</taxon>
        <taxon>Pucciniaceae</taxon>
        <taxon>Puccinia</taxon>
    </lineage>
</organism>
<keyword evidence="2" id="KW-1133">Transmembrane helix</keyword>
<name>A0A5B0SMT8_PUCGR</name>
<feature type="compositionally biased region" description="Polar residues" evidence="1">
    <location>
        <begin position="1"/>
        <end position="11"/>
    </location>
</feature>
<feature type="transmembrane region" description="Helical" evidence="2">
    <location>
        <begin position="66"/>
        <end position="85"/>
    </location>
</feature>
<dbReference type="Proteomes" id="UP000325313">
    <property type="component" value="Unassembled WGS sequence"/>
</dbReference>
<evidence type="ECO:0000313" key="3">
    <source>
        <dbReference type="EMBL" id="KAA1110701.1"/>
    </source>
</evidence>
<feature type="transmembrane region" description="Helical" evidence="2">
    <location>
        <begin position="92"/>
        <end position="116"/>
    </location>
</feature>
<sequence>MTQPTYRQHTGSAYEPSGKKELHQPFRLGDAWERLMVAKNTARVHVLTPLEAILKDAFKNYPTTTSYMMVLAGMSVIPIIAFIGFSLCVSSILVGIGITFVLTWGSVIIGCAFFALMISLAFLVAAAFWVVVGLFMTIFVLRLMYNVQTSFVHKVKHSQVIKELVNHANEKRLHHHQQNDMAEDVKSS</sequence>
<keyword evidence="2" id="KW-0472">Membrane</keyword>
<feature type="region of interest" description="Disordered" evidence="1">
    <location>
        <begin position="1"/>
        <end position="20"/>
    </location>
</feature>
<dbReference type="EMBL" id="VSWC01000027">
    <property type="protein sequence ID" value="KAA1110701.1"/>
    <property type="molecule type" value="Genomic_DNA"/>
</dbReference>
<dbReference type="AlphaFoldDB" id="A0A5B0SMT8"/>
<feature type="transmembrane region" description="Helical" evidence="2">
    <location>
        <begin position="122"/>
        <end position="145"/>
    </location>
</feature>
<dbReference type="OrthoDB" id="2499949at2759"/>
<protein>
    <recommendedName>
        <fullName evidence="7">Promethin</fullName>
    </recommendedName>
</protein>
<evidence type="ECO:0000256" key="2">
    <source>
        <dbReference type="SAM" id="Phobius"/>
    </source>
</evidence>